<evidence type="ECO:0000313" key="2">
    <source>
        <dbReference type="Proteomes" id="UP001242010"/>
    </source>
</evidence>
<organism evidence="1 2">
    <name type="scientific">Geothrix oryzae</name>
    <dbReference type="NCBI Taxonomy" id="2927975"/>
    <lineage>
        <taxon>Bacteria</taxon>
        <taxon>Pseudomonadati</taxon>
        <taxon>Acidobacteriota</taxon>
        <taxon>Holophagae</taxon>
        <taxon>Holophagales</taxon>
        <taxon>Holophagaceae</taxon>
        <taxon>Geothrix</taxon>
    </lineage>
</organism>
<evidence type="ECO:0008006" key="3">
    <source>
        <dbReference type="Google" id="ProtNLM"/>
    </source>
</evidence>
<dbReference type="EMBL" id="AP027079">
    <property type="protein sequence ID" value="BDU70261.1"/>
    <property type="molecule type" value="Genomic_DNA"/>
</dbReference>
<dbReference type="Pfam" id="PF12244">
    <property type="entry name" value="DUF3606"/>
    <property type="match status" value="1"/>
</dbReference>
<accession>A0ABN6UYY0</accession>
<proteinExistence type="predicted"/>
<name>A0ABN6UYY0_9BACT</name>
<gene>
    <name evidence="1" type="ORF">GETHOR_23620</name>
</gene>
<evidence type="ECO:0000313" key="1">
    <source>
        <dbReference type="EMBL" id="BDU70261.1"/>
    </source>
</evidence>
<dbReference type="RefSeq" id="WP_286353980.1">
    <property type="nucleotide sequence ID" value="NZ_AP027079.1"/>
</dbReference>
<reference evidence="2" key="1">
    <citation type="journal article" date="2023" name="Int. J. Syst. Evol. Microbiol.">
        <title>Mesoterricola silvestris gen. nov., sp. nov., Mesoterricola sediminis sp. nov., Geothrix oryzae sp. nov., Geothrix edaphica sp. nov., Geothrix rubra sp. nov., and Geothrix limicola sp. nov., six novel members of Acidobacteriota isolated from soils.</title>
        <authorList>
            <person name="Itoh H."/>
            <person name="Sugisawa Y."/>
            <person name="Mise K."/>
            <person name="Xu Z."/>
            <person name="Kuniyasu M."/>
            <person name="Ushijima N."/>
            <person name="Kawano K."/>
            <person name="Kobayashi E."/>
            <person name="Shiratori Y."/>
            <person name="Masuda Y."/>
            <person name="Senoo K."/>
        </authorList>
    </citation>
    <scope>NUCLEOTIDE SEQUENCE [LARGE SCALE GENOMIC DNA]</scope>
    <source>
        <strain evidence="2">Red222</strain>
    </source>
</reference>
<dbReference type="InterPro" id="IPR022037">
    <property type="entry name" value="DUF3606"/>
</dbReference>
<sequence length="58" mass="6805">MSVDLAIRQPELQERINVHQPYDLRSWAIRFSVSTEKIQQAVLVVGPVVKDVKRYLRK</sequence>
<dbReference type="Proteomes" id="UP001242010">
    <property type="component" value="Chromosome"/>
</dbReference>
<keyword evidence="2" id="KW-1185">Reference proteome</keyword>
<protein>
    <recommendedName>
        <fullName evidence="3">DUF3606 domain-containing protein</fullName>
    </recommendedName>
</protein>